<organism evidence="1 2">
    <name type="scientific">Sporosarcina koreensis</name>
    <dbReference type="NCBI Taxonomy" id="334735"/>
    <lineage>
        <taxon>Bacteria</taxon>
        <taxon>Bacillati</taxon>
        <taxon>Bacillota</taxon>
        <taxon>Bacilli</taxon>
        <taxon>Bacillales</taxon>
        <taxon>Caryophanaceae</taxon>
        <taxon>Sporosarcina</taxon>
    </lineage>
</organism>
<protein>
    <submittedName>
        <fullName evidence="1">Uncharacterized protein</fullName>
    </submittedName>
</protein>
<keyword evidence="2" id="KW-1185">Reference proteome</keyword>
<evidence type="ECO:0000313" key="1">
    <source>
        <dbReference type="EMBL" id="MFC5604847.1"/>
    </source>
</evidence>
<evidence type="ECO:0000313" key="2">
    <source>
        <dbReference type="Proteomes" id="UP001596071"/>
    </source>
</evidence>
<gene>
    <name evidence="1" type="ORF">ACFPTP_16545</name>
</gene>
<accession>A0ABW0U1J7</accession>
<dbReference type="EMBL" id="JBHSNP010000029">
    <property type="protein sequence ID" value="MFC5604847.1"/>
    <property type="molecule type" value="Genomic_DNA"/>
</dbReference>
<dbReference type="RefSeq" id="WP_381447084.1">
    <property type="nucleotide sequence ID" value="NZ_JBHSNP010000029.1"/>
</dbReference>
<name>A0ABW0U1J7_9BACL</name>
<proteinExistence type="predicted"/>
<dbReference type="Proteomes" id="UP001596071">
    <property type="component" value="Unassembled WGS sequence"/>
</dbReference>
<reference evidence="2" key="1">
    <citation type="journal article" date="2019" name="Int. J. Syst. Evol. Microbiol.">
        <title>The Global Catalogue of Microorganisms (GCM) 10K type strain sequencing project: providing services to taxonomists for standard genome sequencing and annotation.</title>
        <authorList>
            <consortium name="The Broad Institute Genomics Platform"/>
            <consortium name="The Broad Institute Genome Sequencing Center for Infectious Disease"/>
            <person name="Wu L."/>
            <person name="Ma J."/>
        </authorList>
    </citation>
    <scope>NUCLEOTIDE SEQUENCE [LARGE SCALE GENOMIC DNA]</scope>
    <source>
        <strain evidence="2">KACC 11299</strain>
    </source>
</reference>
<sequence>MITFASTGGDFMSVELDLRAQVGIYERRRRFTSAGDVLIVESFRRAYCF</sequence>
<comment type="caution">
    <text evidence="1">The sequence shown here is derived from an EMBL/GenBank/DDBJ whole genome shotgun (WGS) entry which is preliminary data.</text>
</comment>